<dbReference type="PROSITE" id="PS51332">
    <property type="entry name" value="B12_BINDING"/>
    <property type="match status" value="1"/>
</dbReference>
<dbReference type="GO" id="GO:0031419">
    <property type="term" value="F:cobalamin binding"/>
    <property type="evidence" value="ECO:0007669"/>
    <property type="project" value="InterPro"/>
</dbReference>
<name>A0A6A7K551_9FIRM</name>
<reference evidence="5 6" key="1">
    <citation type="submission" date="2019-10" db="EMBL/GenBank/DDBJ databases">
        <title>Alkalibaculum tamaniensis sp.nov., a new alkaliphilic acetogen, isolated on methoxylated aromatics from a mud volcano.</title>
        <authorList>
            <person name="Khomyakova M.A."/>
            <person name="Merkel A.Y."/>
            <person name="Bonch-Osmolovskaya E.A."/>
            <person name="Slobodkin A.I."/>
        </authorList>
    </citation>
    <scope>NUCLEOTIDE SEQUENCE [LARGE SCALE GENOMIC DNA]</scope>
    <source>
        <strain evidence="5 6">M08DMB</strain>
    </source>
</reference>
<accession>A0A6A7K551</accession>
<protein>
    <submittedName>
        <fullName evidence="5">Cobalamin-binding protein</fullName>
    </submittedName>
</protein>
<evidence type="ECO:0000259" key="3">
    <source>
        <dbReference type="PROSITE" id="PS51332"/>
    </source>
</evidence>
<dbReference type="CDD" id="cd02070">
    <property type="entry name" value="corrinoid_protein_B12-BD"/>
    <property type="match status" value="1"/>
</dbReference>
<dbReference type="PANTHER" id="PTHR45833:SF1">
    <property type="entry name" value="METHIONINE SYNTHASE"/>
    <property type="match status" value="1"/>
</dbReference>
<dbReference type="Gene3D" id="1.10.1240.10">
    <property type="entry name" value="Methionine synthase domain"/>
    <property type="match status" value="1"/>
</dbReference>
<evidence type="ECO:0000256" key="1">
    <source>
        <dbReference type="ARBA" id="ARBA00022723"/>
    </source>
</evidence>
<feature type="domain" description="B12-binding N-terminal" evidence="4">
    <location>
        <begin position="1"/>
        <end position="87"/>
    </location>
</feature>
<dbReference type="InterPro" id="IPR036594">
    <property type="entry name" value="Meth_synthase_dom"/>
</dbReference>
<gene>
    <name evidence="5" type="ORF">GC105_01810</name>
</gene>
<evidence type="ECO:0000313" key="5">
    <source>
        <dbReference type="EMBL" id="MPW24528.1"/>
    </source>
</evidence>
<dbReference type="EMBL" id="WHNX01000002">
    <property type="protein sequence ID" value="MPW24528.1"/>
    <property type="molecule type" value="Genomic_DNA"/>
</dbReference>
<dbReference type="GO" id="GO:0008705">
    <property type="term" value="F:methionine synthase activity"/>
    <property type="evidence" value="ECO:0007669"/>
    <property type="project" value="TreeGrafter"/>
</dbReference>
<dbReference type="AlphaFoldDB" id="A0A6A7K551"/>
<dbReference type="GO" id="GO:0046872">
    <property type="term" value="F:metal ion binding"/>
    <property type="evidence" value="ECO:0007669"/>
    <property type="project" value="UniProtKB-KW"/>
</dbReference>
<feature type="domain" description="B12-binding" evidence="3">
    <location>
        <begin position="87"/>
        <end position="210"/>
    </location>
</feature>
<dbReference type="GO" id="GO:0050667">
    <property type="term" value="P:homocysteine metabolic process"/>
    <property type="evidence" value="ECO:0007669"/>
    <property type="project" value="TreeGrafter"/>
</dbReference>
<dbReference type="InterPro" id="IPR006158">
    <property type="entry name" value="Cobalamin-bd"/>
</dbReference>
<dbReference type="SUPFAM" id="SSF47644">
    <property type="entry name" value="Methionine synthase domain"/>
    <property type="match status" value="1"/>
</dbReference>
<dbReference type="Proteomes" id="UP000440004">
    <property type="component" value="Unassembled WGS sequence"/>
</dbReference>
<dbReference type="SUPFAM" id="SSF52242">
    <property type="entry name" value="Cobalamin (vitamin B12)-binding domain"/>
    <property type="match status" value="1"/>
</dbReference>
<dbReference type="PANTHER" id="PTHR45833">
    <property type="entry name" value="METHIONINE SYNTHASE"/>
    <property type="match status" value="1"/>
</dbReference>
<dbReference type="Pfam" id="PF02310">
    <property type="entry name" value="B12-binding"/>
    <property type="match status" value="1"/>
</dbReference>
<sequence>MSKIAEVKAKVEAGKTKLVPGLVQEALDQGNAAEDILQAMVDSMGVVGDKFSTGEIFVPEMLIAAKAMSKGVEVLKPLMASDGASSLGTCVIGTVAGDLHDIGKNLVSMMIESAGFNMVDLGVDVPANGFVDAIKANDNVTLVACSGLLTTTMPALKEAVETIKASGLTGFKVIVGGAPVTPEYAAEIGADGYAPDAGSAAVKSKELVTA</sequence>
<dbReference type="InterPro" id="IPR003759">
    <property type="entry name" value="Cbl-bd_cap"/>
</dbReference>
<proteinExistence type="predicted"/>
<dbReference type="InterPro" id="IPR050554">
    <property type="entry name" value="Met_Synthase/Corrinoid"/>
</dbReference>
<evidence type="ECO:0000256" key="2">
    <source>
        <dbReference type="ARBA" id="ARBA00023285"/>
    </source>
</evidence>
<keyword evidence="1" id="KW-0479">Metal-binding</keyword>
<keyword evidence="2" id="KW-0170">Cobalt</keyword>
<dbReference type="SMART" id="SM01018">
    <property type="entry name" value="B12-binding_2"/>
    <property type="match status" value="1"/>
</dbReference>
<dbReference type="GO" id="GO:0046653">
    <property type="term" value="P:tetrahydrofolate metabolic process"/>
    <property type="evidence" value="ECO:0007669"/>
    <property type="project" value="TreeGrafter"/>
</dbReference>
<evidence type="ECO:0000259" key="4">
    <source>
        <dbReference type="PROSITE" id="PS51337"/>
    </source>
</evidence>
<dbReference type="GO" id="GO:0005829">
    <property type="term" value="C:cytosol"/>
    <property type="evidence" value="ECO:0007669"/>
    <property type="project" value="TreeGrafter"/>
</dbReference>
<dbReference type="RefSeq" id="WP_152801091.1">
    <property type="nucleotide sequence ID" value="NZ_WHNX01000002.1"/>
</dbReference>
<comment type="caution">
    <text evidence="5">The sequence shown here is derived from an EMBL/GenBank/DDBJ whole genome shotgun (WGS) entry which is preliminary data.</text>
</comment>
<organism evidence="5 6">
    <name type="scientific">Alkalibaculum sporogenes</name>
    <dbReference type="NCBI Taxonomy" id="2655001"/>
    <lineage>
        <taxon>Bacteria</taxon>
        <taxon>Bacillati</taxon>
        <taxon>Bacillota</taxon>
        <taxon>Clostridia</taxon>
        <taxon>Eubacteriales</taxon>
        <taxon>Eubacteriaceae</taxon>
        <taxon>Alkalibaculum</taxon>
    </lineage>
</organism>
<dbReference type="Gene3D" id="3.40.50.280">
    <property type="entry name" value="Cobalamin-binding domain"/>
    <property type="match status" value="1"/>
</dbReference>
<dbReference type="PROSITE" id="PS51337">
    <property type="entry name" value="B12_BINDING_NTER"/>
    <property type="match status" value="1"/>
</dbReference>
<evidence type="ECO:0000313" key="6">
    <source>
        <dbReference type="Proteomes" id="UP000440004"/>
    </source>
</evidence>
<keyword evidence="6" id="KW-1185">Reference proteome</keyword>
<dbReference type="Pfam" id="PF02607">
    <property type="entry name" value="B12-binding_2"/>
    <property type="match status" value="1"/>
</dbReference>
<dbReference type="InterPro" id="IPR036724">
    <property type="entry name" value="Cobalamin-bd_sf"/>
</dbReference>